<dbReference type="EMBL" id="JACJLA010000002">
    <property type="protein sequence ID" value="MBM6912055.1"/>
    <property type="molecule type" value="Genomic_DNA"/>
</dbReference>
<dbReference type="Proteomes" id="UP000707138">
    <property type="component" value="Unassembled WGS sequence"/>
</dbReference>
<protein>
    <submittedName>
        <fullName evidence="1">Glutaredoxin-related protein</fullName>
    </submittedName>
</protein>
<keyword evidence="2" id="KW-1185">Reference proteome</keyword>
<gene>
    <name evidence="1" type="ORF">H6A01_01755</name>
</gene>
<evidence type="ECO:0000313" key="1">
    <source>
        <dbReference type="EMBL" id="MBM6912055.1"/>
    </source>
</evidence>
<name>A0ABS2GFC6_9FIRM</name>
<comment type="caution">
    <text evidence="1">The sequence shown here is derived from an EMBL/GenBank/DDBJ whole genome shotgun (WGS) entry which is preliminary data.</text>
</comment>
<organism evidence="1 2">
    <name type="scientific">Veillonella magna</name>
    <dbReference type="NCBI Taxonomy" id="464322"/>
    <lineage>
        <taxon>Bacteria</taxon>
        <taxon>Bacillati</taxon>
        <taxon>Bacillota</taxon>
        <taxon>Negativicutes</taxon>
        <taxon>Veillonellales</taxon>
        <taxon>Veillonellaceae</taxon>
        <taxon>Veillonella</taxon>
    </lineage>
</organism>
<reference evidence="1 2" key="1">
    <citation type="journal article" date="2021" name="Sci. Rep.">
        <title>The distribution of antibiotic resistance genes in chicken gut microbiota commensals.</title>
        <authorList>
            <person name="Juricova H."/>
            <person name="Matiasovicova J."/>
            <person name="Kubasova T."/>
            <person name="Cejkova D."/>
            <person name="Rychlik I."/>
        </authorList>
    </citation>
    <scope>NUCLEOTIDE SEQUENCE [LARGE SCALE GENOMIC DNA]</scope>
    <source>
        <strain evidence="1 2">An537</strain>
    </source>
</reference>
<sequence>MITVYAMSTCQDCIYLHDQLLNNPKFEVREISAHVKILKEFIRLRDTHPAFKEVRRQGLVGIPCFVKEDGSVTLVPEEVGLKGRPQE</sequence>
<evidence type="ECO:0000313" key="2">
    <source>
        <dbReference type="Proteomes" id="UP000707138"/>
    </source>
</evidence>
<dbReference type="RefSeq" id="WP_205087341.1">
    <property type="nucleotide sequence ID" value="NZ_JACJLA010000002.1"/>
</dbReference>
<accession>A0ABS2GFC6</accession>
<proteinExistence type="predicted"/>